<dbReference type="InterPro" id="IPR035906">
    <property type="entry name" value="MetI-like_sf"/>
</dbReference>
<feature type="transmembrane region" description="Helical" evidence="8">
    <location>
        <begin position="472"/>
        <end position="497"/>
    </location>
</feature>
<keyword evidence="2 8" id="KW-0813">Transport</keyword>
<keyword evidence="6 8" id="KW-1133">Transmembrane helix</keyword>
<evidence type="ECO:0000256" key="2">
    <source>
        <dbReference type="ARBA" id="ARBA00022448"/>
    </source>
</evidence>
<dbReference type="RefSeq" id="WP_244640871.1">
    <property type="nucleotide sequence ID" value="NZ_BMKB01000007.1"/>
</dbReference>
<feature type="transmembrane region" description="Helical" evidence="8">
    <location>
        <begin position="145"/>
        <end position="168"/>
    </location>
</feature>
<dbReference type="EMBL" id="BMKB01000007">
    <property type="protein sequence ID" value="GGA60910.1"/>
    <property type="molecule type" value="Genomic_DNA"/>
</dbReference>
<feature type="domain" description="ABC transmembrane type-1" evidence="9">
    <location>
        <begin position="359"/>
        <end position="551"/>
    </location>
</feature>
<protein>
    <submittedName>
        <fullName evidence="10">ABC transporter permease</fullName>
    </submittedName>
</protein>
<keyword evidence="7 8" id="KW-0472">Membrane</keyword>
<dbReference type="GO" id="GO:0055085">
    <property type="term" value="P:transmembrane transport"/>
    <property type="evidence" value="ECO:0007669"/>
    <property type="project" value="InterPro"/>
</dbReference>
<feature type="transmembrane region" description="Helical" evidence="8">
    <location>
        <begin position="68"/>
        <end position="92"/>
    </location>
</feature>
<evidence type="ECO:0000256" key="1">
    <source>
        <dbReference type="ARBA" id="ARBA00004429"/>
    </source>
</evidence>
<organism evidence="10 11">
    <name type="scientific">Pelagibacterium lentulum</name>
    <dbReference type="NCBI Taxonomy" id="2029865"/>
    <lineage>
        <taxon>Bacteria</taxon>
        <taxon>Pseudomonadati</taxon>
        <taxon>Pseudomonadota</taxon>
        <taxon>Alphaproteobacteria</taxon>
        <taxon>Hyphomicrobiales</taxon>
        <taxon>Devosiaceae</taxon>
        <taxon>Pelagibacterium</taxon>
    </lineage>
</organism>
<accession>A0A916RLB5</accession>
<dbReference type="InterPro" id="IPR000515">
    <property type="entry name" value="MetI-like"/>
</dbReference>
<reference evidence="10 11" key="1">
    <citation type="journal article" date="2014" name="Int. J. Syst. Evol. Microbiol.">
        <title>Complete genome sequence of Corynebacterium casei LMG S-19264T (=DSM 44701T), isolated from a smear-ripened cheese.</title>
        <authorList>
            <consortium name="US DOE Joint Genome Institute (JGI-PGF)"/>
            <person name="Walter F."/>
            <person name="Albersmeier A."/>
            <person name="Kalinowski J."/>
            <person name="Ruckert C."/>
        </authorList>
    </citation>
    <scope>NUCLEOTIDE SEQUENCE [LARGE SCALE GENOMIC DNA]</scope>
    <source>
        <strain evidence="10 11">CGMCC 1.15896</strain>
    </source>
</reference>
<sequence length="563" mass="59966">MRAAVQKLQLGEGGAIAAFVVPVLVVIVVFPLTFILLQAIFPNLGAGSLAEPFSRLADTFSDPRIGRWTLNTIMLGSAVVFTAALVAVPLGVLRGLFRVPLAGLWDVMFLIPFAIPPYIAALGWIMTLQPRGYLDQMTGINLGQFLFSFWGVVFVMTLNVFPVVYFAVSRTMATIGGRYVEAARVAGANPTIAFFRITLPLATPAIAASLLLVFAMAIEEFGTPAALAARSGFLVLVTGIEQKLSDYPIDLPGAALLSTILVGLAMCAFALQAWVVTRRDFRTLSGKPKTGDLTPLGNWTVPVVGFFALIAFLGAIVPVAAVFLTASTRTISGGLAWDNFSTIHFEAILANRGGAMQALQTSLGLGLTAAALTGIIGTLTAYVVVRHKSLASRMLDFLTLAPNTIPGIVVAVGLILAWTQPWLPFTPYNTIWVLVLAYCCLLLPYPVRYANAALRQIGTSLEDAARVSGANAFVAFVRIIVPLISPSVIAAMLLVFAVAARELVATILLAPIGTRTVALFIWRQFEQGSVGLGMAMSTIAIAITMTIPILVTLWMQRADNQPG</sequence>
<feature type="transmembrane region" description="Helical" evidence="8">
    <location>
        <begin position="296"/>
        <end position="324"/>
    </location>
</feature>
<feature type="transmembrane region" description="Helical" evidence="8">
    <location>
        <begin position="363"/>
        <end position="385"/>
    </location>
</feature>
<feature type="transmembrane region" description="Helical" evidence="8">
    <location>
        <begin position="431"/>
        <end position="451"/>
    </location>
</feature>
<feature type="domain" description="ABC transmembrane type-1" evidence="9">
    <location>
        <begin position="69"/>
        <end position="272"/>
    </location>
</feature>
<dbReference type="CDD" id="cd06261">
    <property type="entry name" value="TM_PBP2"/>
    <property type="match status" value="2"/>
</dbReference>
<evidence type="ECO:0000256" key="7">
    <source>
        <dbReference type="ARBA" id="ARBA00023136"/>
    </source>
</evidence>
<dbReference type="Gene3D" id="1.10.3720.10">
    <property type="entry name" value="MetI-like"/>
    <property type="match status" value="2"/>
</dbReference>
<evidence type="ECO:0000313" key="11">
    <source>
        <dbReference type="Proteomes" id="UP000596977"/>
    </source>
</evidence>
<evidence type="ECO:0000256" key="4">
    <source>
        <dbReference type="ARBA" id="ARBA00022519"/>
    </source>
</evidence>
<evidence type="ECO:0000256" key="8">
    <source>
        <dbReference type="RuleBase" id="RU363032"/>
    </source>
</evidence>
<dbReference type="Proteomes" id="UP000596977">
    <property type="component" value="Unassembled WGS sequence"/>
</dbReference>
<evidence type="ECO:0000256" key="3">
    <source>
        <dbReference type="ARBA" id="ARBA00022475"/>
    </source>
</evidence>
<evidence type="ECO:0000259" key="9">
    <source>
        <dbReference type="PROSITE" id="PS50928"/>
    </source>
</evidence>
<evidence type="ECO:0000256" key="6">
    <source>
        <dbReference type="ARBA" id="ARBA00022989"/>
    </source>
</evidence>
<keyword evidence="11" id="KW-1185">Reference proteome</keyword>
<name>A0A916RLB5_9HYPH</name>
<proteinExistence type="inferred from homology"/>
<feature type="transmembrane region" description="Helical" evidence="8">
    <location>
        <begin position="503"/>
        <end position="522"/>
    </location>
</feature>
<dbReference type="GO" id="GO:0005886">
    <property type="term" value="C:plasma membrane"/>
    <property type="evidence" value="ECO:0007669"/>
    <property type="project" value="UniProtKB-SubCell"/>
</dbReference>
<feature type="transmembrane region" description="Helical" evidence="8">
    <location>
        <begin position="104"/>
        <end position="125"/>
    </location>
</feature>
<dbReference type="SUPFAM" id="SSF161098">
    <property type="entry name" value="MetI-like"/>
    <property type="match status" value="2"/>
</dbReference>
<evidence type="ECO:0000256" key="5">
    <source>
        <dbReference type="ARBA" id="ARBA00022692"/>
    </source>
</evidence>
<keyword evidence="5 8" id="KW-0812">Transmembrane</keyword>
<feature type="transmembrane region" description="Helical" evidence="8">
    <location>
        <begin position="534"/>
        <end position="555"/>
    </location>
</feature>
<feature type="transmembrane region" description="Helical" evidence="8">
    <location>
        <begin position="16"/>
        <end position="41"/>
    </location>
</feature>
<dbReference type="PROSITE" id="PS50928">
    <property type="entry name" value="ABC_TM1"/>
    <property type="match status" value="2"/>
</dbReference>
<comment type="subcellular location">
    <subcellularLocation>
        <location evidence="1">Cell inner membrane</location>
        <topology evidence="1">Multi-pass membrane protein</topology>
    </subcellularLocation>
    <subcellularLocation>
        <location evidence="8">Cell membrane</location>
        <topology evidence="8">Multi-pass membrane protein</topology>
    </subcellularLocation>
</comment>
<feature type="transmembrane region" description="Helical" evidence="8">
    <location>
        <begin position="193"/>
        <end position="218"/>
    </location>
</feature>
<evidence type="ECO:0000313" key="10">
    <source>
        <dbReference type="EMBL" id="GGA60910.1"/>
    </source>
</evidence>
<comment type="caution">
    <text evidence="10">The sequence shown here is derived from an EMBL/GenBank/DDBJ whole genome shotgun (WGS) entry which is preliminary data.</text>
</comment>
<keyword evidence="3" id="KW-1003">Cell membrane</keyword>
<dbReference type="PANTHER" id="PTHR43357:SF3">
    <property type="entry name" value="FE(3+)-TRANSPORT SYSTEM PERMEASE PROTEIN FBPB 2"/>
    <property type="match status" value="1"/>
</dbReference>
<dbReference type="Pfam" id="PF00528">
    <property type="entry name" value="BPD_transp_1"/>
    <property type="match status" value="2"/>
</dbReference>
<feature type="transmembrane region" description="Helical" evidence="8">
    <location>
        <begin position="254"/>
        <end position="275"/>
    </location>
</feature>
<gene>
    <name evidence="10" type="ORF">GCM10011499_33970</name>
</gene>
<dbReference type="PANTHER" id="PTHR43357">
    <property type="entry name" value="INNER MEMBRANE ABC TRANSPORTER PERMEASE PROTEIN YDCV"/>
    <property type="match status" value="1"/>
</dbReference>
<keyword evidence="4" id="KW-0997">Cell inner membrane</keyword>
<dbReference type="AlphaFoldDB" id="A0A916RLB5"/>
<comment type="similarity">
    <text evidence="8">Belongs to the binding-protein-dependent transport system permease family.</text>
</comment>
<feature type="transmembrane region" description="Helical" evidence="8">
    <location>
        <begin position="397"/>
        <end position="419"/>
    </location>
</feature>